<evidence type="ECO:0000259" key="6">
    <source>
        <dbReference type="Pfam" id="PF01699"/>
    </source>
</evidence>
<feature type="transmembrane region" description="Helical" evidence="5">
    <location>
        <begin position="125"/>
        <end position="142"/>
    </location>
</feature>
<dbReference type="AlphaFoldDB" id="A0A7W7Y402"/>
<dbReference type="GO" id="GO:0006874">
    <property type="term" value="P:intracellular calcium ion homeostasis"/>
    <property type="evidence" value="ECO:0007669"/>
    <property type="project" value="TreeGrafter"/>
</dbReference>
<evidence type="ECO:0000313" key="7">
    <source>
        <dbReference type="EMBL" id="MBB5021686.1"/>
    </source>
</evidence>
<feature type="transmembrane region" description="Helical" evidence="5">
    <location>
        <begin position="261"/>
        <end position="279"/>
    </location>
</feature>
<feature type="transmembrane region" description="Helical" evidence="5">
    <location>
        <begin position="6"/>
        <end position="29"/>
    </location>
</feature>
<name>A0A7W7Y402_9BACT</name>
<evidence type="ECO:0000256" key="1">
    <source>
        <dbReference type="ARBA" id="ARBA00004141"/>
    </source>
</evidence>
<evidence type="ECO:0000256" key="2">
    <source>
        <dbReference type="ARBA" id="ARBA00022692"/>
    </source>
</evidence>
<evidence type="ECO:0000256" key="3">
    <source>
        <dbReference type="ARBA" id="ARBA00022989"/>
    </source>
</evidence>
<dbReference type="PANTHER" id="PTHR10846:SF8">
    <property type="entry name" value="INNER MEMBRANE PROTEIN YRBG"/>
    <property type="match status" value="1"/>
</dbReference>
<feature type="transmembrane region" description="Helical" evidence="5">
    <location>
        <begin position="101"/>
        <end position="119"/>
    </location>
</feature>
<dbReference type="NCBIfam" id="TIGR00367">
    <property type="entry name" value="calcium/sodium antiporter"/>
    <property type="match status" value="1"/>
</dbReference>
<dbReference type="Gene3D" id="1.20.1420.30">
    <property type="entry name" value="NCX, central ion-binding region"/>
    <property type="match status" value="2"/>
</dbReference>
<dbReference type="InterPro" id="IPR004481">
    <property type="entry name" value="K/Na/Ca-exchanger"/>
</dbReference>
<feature type="transmembrane region" description="Helical" evidence="5">
    <location>
        <begin position="235"/>
        <end position="255"/>
    </location>
</feature>
<sequence length="307" mass="32013">MSLTFFSIGIVLLYFGAEYLVRGGISLALARGIRPLVVGLTIVALGTSLPEFFVSFMGLLEGSGDIAIGNIVGSNIANIALVLAVSAIITPVRLDGTIARVELPFVIVISVVFFLMAMGGTLSRLDGAIMVAGLLSFLLYCFRSGKDVSDGTNSALSPHSGTLRFVLYIVAGSIGLMLGARLMVQNGIIIAQSFGVSELAIGITLIAVGTSLPELMTCIVASVKKSGDLSIGNIIGSNIFNLLFVCGIIALISPITVAPSLLKVDIPIMLAAIMVLYPLARSKGSIGRIEGLLLLAAYSGYMYYTLA</sequence>
<feature type="transmembrane region" description="Helical" evidence="5">
    <location>
        <begin position="286"/>
        <end position="304"/>
    </location>
</feature>
<dbReference type="GO" id="GO:0005886">
    <property type="term" value="C:plasma membrane"/>
    <property type="evidence" value="ECO:0007669"/>
    <property type="project" value="TreeGrafter"/>
</dbReference>
<keyword evidence="3 5" id="KW-1133">Transmembrane helix</keyword>
<dbReference type="InterPro" id="IPR044880">
    <property type="entry name" value="NCX_ion-bd_dom_sf"/>
</dbReference>
<feature type="transmembrane region" description="Helical" evidence="5">
    <location>
        <begin position="36"/>
        <end position="60"/>
    </location>
</feature>
<proteinExistence type="predicted"/>
<keyword evidence="8" id="KW-1185">Reference proteome</keyword>
<dbReference type="InterPro" id="IPR004837">
    <property type="entry name" value="NaCa_Exmemb"/>
</dbReference>
<dbReference type="PANTHER" id="PTHR10846">
    <property type="entry name" value="SODIUM/POTASSIUM/CALCIUM EXCHANGER"/>
    <property type="match status" value="1"/>
</dbReference>
<evidence type="ECO:0000313" key="8">
    <source>
        <dbReference type="Proteomes" id="UP000528322"/>
    </source>
</evidence>
<dbReference type="GO" id="GO:0005262">
    <property type="term" value="F:calcium channel activity"/>
    <property type="evidence" value="ECO:0007669"/>
    <property type="project" value="TreeGrafter"/>
</dbReference>
<accession>A0A7W7Y402</accession>
<feature type="transmembrane region" description="Helical" evidence="5">
    <location>
        <begin position="199"/>
        <end position="223"/>
    </location>
</feature>
<organism evidence="7 8">
    <name type="scientific">Desulfurispira natronophila</name>
    <dbReference type="NCBI Taxonomy" id="682562"/>
    <lineage>
        <taxon>Bacteria</taxon>
        <taxon>Pseudomonadati</taxon>
        <taxon>Chrysiogenota</taxon>
        <taxon>Chrysiogenia</taxon>
        <taxon>Chrysiogenales</taxon>
        <taxon>Chrysiogenaceae</taxon>
        <taxon>Desulfurispira</taxon>
    </lineage>
</organism>
<reference evidence="7 8" key="1">
    <citation type="submission" date="2020-08" db="EMBL/GenBank/DDBJ databases">
        <title>Genomic Encyclopedia of Type Strains, Phase IV (KMG-IV): sequencing the most valuable type-strain genomes for metagenomic binning, comparative biology and taxonomic classification.</title>
        <authorList>
            <person name="Goeker M."/>
        </authorList>
    </citation>
    <scope>NUCLEOTIDE SEQUENCE [LARGE SCALE GENOMIC DNA]</scope>
    <source>
        <strain evidence="7 8">DSM 22071</strain>
    </source>
</reference>
<feature type="domain" description="Sodium/calcium exchanger membrane region" evidence="6">
    <location>
        <begin position="166"/>
        <end position="306"/>
    </location>
</feature>
<feature type="transmembrane region" description="Helical" evidence="5">
    <location>
        <begin position="163"/>
        <end position="184"/>
    </location>
</feature>
<feature type="domain" description="Sodium/calcium exchanger membrane region" evidence="6">
    <location>
        <begin position="2"/>
        <end position="142"/>
    </location>
</feature>
<gene>
    <name evidence="7" type="ORF">HNR37_000999</name>
</gene>
<dbReference type="GO" id="GO:0008273">
    <property type="term" value="F:calcium, potassium:sodium antiporter activity"/>
    <property type="evidence" value="ECO:0007669"/>
    <property type="project" value="TreeGrafter"/>
</dbReference>
<keyword evidence="4 5" id="KW-0472">Membrane</keyword>
<evidence type="ECO:0000256" key="4">
    <source>
        <dbReference type="ARBA" id="ARBA00023136"/>
    </source>
</evidence>
<comment type="subcellular location">
    <subcellularLocation>
        <location evidence="1">Membrane</location>
        <topology evidence="1">Multi-pass membrane protein</topology>
    </subcellularLocation>
</comment>
<evidence type="ECO:0000256" key="5">
    <source>
        <dbReference type="SAM" id="Phobius"/>
    </source>
</evidence>
<dbReference type="Pfam" id="PF01699">
    <property type="entry name" value="Na_Ca_ex"/>
    <property type="match status" value="2"/>
</dbReference>
<dbReference type="EMBL" id="JACHID010000005">
    <property type="protein sequence ID" value="MBB5021686.1"/>
    <property type="molecule type" value="Genomic_DNA"/>
</dbReference>
<dbReference type="Proteomes" id="UP000528322">
    <property type="component" value="Unassembled WGS sequence"/>
</dbReference>
<protein>
    <submittedName>
        <fullName evidence="7">Cation:H+ antiporter</fullName>
    </submittedName>
</protein>
<feature type="transmembrane region" description="Helical" evidence="5">
    <location>
        <begin position="66"/>
        <end position="89"/>
    </location>
</feature>
<keyword evidence="2 5" id="KW-0812">Transmembrane</keyword>
<comment type="caution">
    <text evidence="7">The sequence shown here is derived from an EMBL/GenBank/DDBJ whole genome shotgun (WGS) entry which is preliminary data.</text>
</comment>